<comment type="caution">
    <text evidence="1">The sequence shown here is derived from an EMBL/GenBank/DDBJ whole genome shotgun (WGS) entry which is preliminary data.</text>
</comment>
<proteinExistence type="predicted"/>
<reference evidence="1" key="1">
    <citation type="submission" date="2022-03" db="EMBL/GenBank/DDBJ databases">
        <authorList>
            <person name="Legras J.-L."/>
            <person name="Devillers H."/>
            <person name="Grondin C."/>
        </authorList>
    </citation>
    <scope>NUCLEOTIDE SEQUENCE</scope>
    <source>
        <strain evidence="1">CLIB 1423</strain>
    </source>
</reference>
<dbReference type="AlphaFoldDB" id="A0A9P0QU65"/>
<gene>
    <name evidence="1" type="ORF">CLIB1423_16S01178</name>
</gene>
<evidence type="ECO:0000313" key="1">
    <source>
        <dbReference type="EMBL" id="CAH2354370.1"/>
    </source>
</evidence>
<dbReference type="PANTHER" id="PTHR34365">
    <property type="entry name" value="ENOLASE (DUF1399)"/>
    <property type="match status" value="1"/>
</dbReference>
<dbReference type="PANTHER" id="PTHR34365:SF7">
    <property type="entry name" value="GLYCINE-RICH DOMAIN-CONTAINING PROTEIN 1"/>
    <property type="match status" value="1"/>
</dbReference>
<dbReference type="Proteomes" id="UP000837801">
    <property type="component" value="Unassembled WGS sequence"/>
</dbReference>
<organism evidence="1 2">
    <name type="scientific">[Candida] railenensis</name>
    <dbReference type="NCBI Taxonomy" id="45579"/>
    <lineage>
        <taxon>Eukaryota</taxon>
        <taxon>Fungi</taxon>
        <taxon>Dikarya</taxon>
        <taxon>Ascomycota</taxon>
        <taxon>Saccharomycotina</taxon>
        <taxon>Pichiomycetes</taxon>
        <taxon>Debaryomycetaceae</taxon>
        <taxon>Kurtzmaniella</taxon>
    </lineage>
</organism>
<name>A0A9P0QU65_9ASCO</name>
<sequence length="521" mass="60036">MLISGKSQQSPNKITLQPLSTVGNYPPTIKHVVAHIKLIKYFSSLKEQIDKKPGDWDLFLRSGLRRFIWFVSLLRNKLKTSKRHLDESVQISQFKNSSNAKGIIQNLKTILPPVDILYIWYALIMKTRSFYELGVRFQFLEFSMLSFPLFQVGHSINESTQTYAPHLNYVNNFISITSNQIPYDWKQTLSQKVPVNCPICSQKLGSTYLKDFTRFTSGGSGSVLPSGCKCKFQGVITFQQLIKRQLYSDVMNSERPLPLVLQTKSHFLYETGSDEYVDDLDELDKSLKSILKNDITSLRMANATPESFFQSIDANFDKIYSKFYSQSNLLHLTIPVARPIQVTENFDTIIEATNRFVSKMSKLESWFNAPTSTSTSRLINAISKYESFFMMVAESFRCYSLVPLVEIDLVWQTHKLSPHEYIEFCRSRCQNNVIDSNGDEVQETDEMHTSSFQFTSQFYKTLHHTSYSDCMCLYCFKSCRLVRQSKYSPKIEQYCTSTKPCSKISDNSTTIIHSTPFPSKY</sequence>
<dbReference type="OrthoDB" id="2684236at2759"/>
<keyword evidence="2" id="KW-1185">Reference proteome</keyword>
<dbReference type="Pfam" id="PF07173">
    <property type="entry name" value="GRDP-like"/>
    <property type="match status" value="1"/>
</dbReference>
<dbReference type="EMBL" id="CAKXYY010000016">
    <property type="protein sequence ID" value="CAH2354370.1"/>
    <property type="molecule type" value="Genomic_DNA"/>
</dbReference>
<protein>
    <submittedName>
        <fullName evidence="1">Uncharacterized protein</fullName>
    </submittedName>
</protein>
<evidence type="ECO:0000313" key="2">
    <source>
        <dbReference type="Proteomes" id="UP000837801"/>
    </source>
</evidence>
<dbReference type="InterPro" id="IPR009836">
    <property type="entry name" value="GRDP-like"/>
</dbReference>
<accession>A0A9P0QU65</accession>